<keyword evidence="2" id="KW-1185">Reference proteome</keyword>
<dbReference type="EMBL" id="BDGG01000006">
    <property type="protein sequence ID" value="GAV00451.1"/>
    <property type="molecule type" value="Genomic_DNA"/>
</dbReference>
<evidence type="ECO:0000313" key="2">
    <source>
        <dbReference type="Proteomes" id="UP000186922"/>
    </source>
</evidence>
<protein>
    <submittedName>
        <fullName evidence="1">Uncharacterized protein</fullName>
    </submittedName>
</protein>
<dbReference type="AlphaFoldDB" id="A0A1D1VHQ4"/>
<name>A0A1D1VHQ4_RAMVA</name>
<sequence>MADLYTAGVMVNSVMLSNFATIIYTSEQVALECLCRLMSAFIEKNKCSASHLKSVECYFEQLRQHYPTKLTAKYYRTYSYMRGGLDAVAASATTMTAAATLTPALTPAGADLRPKSVLKGEILKVPASVCKSSNMPTTLESDGPPDTAPIIDFSSTKNKLASSDADTNAVPARKSWAIPLQSPVSKPDEPAIFNKLVDVYEMRHRNHQRLQELKDKLLCKDAGLTAPDFGSLPWIKNHATSSSLDKVDTIQTTVIQLVEDTEKSLQHHMRQYYELVEKVTEDKIDELVESLPANSRADVNQKAYNEASLSRLL</sequence>
<evidence type="ECO:0000313" key="1">
    <source>
        <dbReference type="EMBL" id="GAV00451.1"/>
    </source>
</evidence>
<accession>A0A1D1VHQ4</accession>
<reference evidence="1 2" key="1">
    <citation type="journal article" date="2016" name="Nat. Commun.">
        <title>Extremotolerant tardigrade genome and improved radiotolerance of human cultured cells by tardigrade-unique protein.</title>
        <authorList>
            <person name="Hashimoto T."/>
            <person name="Horikawa D.D."/>
            <person name="Saito Y."/>
            <person name="Kuwahara H."/>
            <person name="Kozuka-Hata H."/>
            <person name="Shin-I T."/>
            <person name="Minakuchi Y."/>
            <person name="Ohishi K."/>
            <person name="Motoyama A."/>
            <person name="Aizu T."/>
            <person name="Enomoto A."/>
            <person name="Kondo K."/>
            <person name="Tanaka S."/>
            <person name="Hara Y."/>
            <person name="Koshikawa S."/>
            <person name="Sagara H."/>
            <person name="Miura T."/>
            <person name="Yokobori S."/>
            <person name="Miyagawa K."/>
            <person name="Suzuki Y."/>
            <person name="Kubo T."/>
            <person name="Oyama M."/>
            <person name="Kohara Y."/>
            <person name="Fujiyama A."/>
            <person name="Arakawa K."/>
            <person name="Katayama T."/>
            <person name="Toyoda A."/>
            <person name="Kunieda T."/>
        </authorList>
    </citation>
    <scope>NUCLEOTIDE SEQUENCE [LARGE SCALE GENOMIC DNA]</scope>
    <source>
        <strain evidence="1 2">YOKOZUNA-1</strain>
    </source>
</reference>
<dbReference type="Proteomes" id="UP000186922">
    <property type="component" value="Unassembled WGS sequence"/>
</dbReference>
<gene>
    <name evidence="1" type="primary">RvY_11295</name>
    <name evidence="1" type="synonym">RvY_11295.2</name>
    <name evidence="1" type="ORF">RvY_11295-2</name>
</gene>
<proteinExistence type="predicted"/>
<organism evidence="1 2">
    <name type="scientific">Ramazzottius varieornatus</name>
    <name type="common">Water bear</name>
    <name type="synonym">Tardigrade</name>
    <dbReference type="NCBI Taxonomy" id="947166"/>
    <lineage>
        <taxon>Eukaryota</taxon>
        <taxon>Metazoa</taxon>
        <taxon>Ecdysozoa</taxon>
        <taxon>Tardigrada</taxon>
        <taxon>Eutardigrada</taxon>
        <taxon>Parachela</taxon>
        <taxon>Hypsibioidea</taxon>
        <taxon>Ramazzottiidae</taxon>
        <taxon>Ramazzottius</taxon>
    </lineage>
</organism>
<comment type="caution">
    <text evidence="1">The sequence shown here is derived from an EMBL/GenBank/DDBJ whole genome shotgun (WGS) entry which is preliminary data.</text>
</comment>